<sequence>MFKITPNPPAEDLSSPAGQRAVDRAFAHYELSSLTRRRSRREPLAAEDTLAQIHEILQSASATAYECADHLQGTTRKLALAVVHLVDLAQVRVDELLDAKQITT</sequence>
<gene>
    <name evidence="1" type="ORF">PF66_04665</name>
</gene>
<proteinExistence type="predicted"/>
<dbReference type="EMBL" id="JSYZ01000018">
    <property type="protein sequence ID" value="KPA88984.1"/>
    <property type="molecule type" value="Genomic_DNA"/>
</dbReference>
<comment type="caution">
    <text evidence="1">The sequence shown here is derived from an EMBL/GenBank/DDBJ whole genome shotgun (WGS) entry which is preliminary data.</text>
</comment>
<dbReference type="RefSeq" id="WP_054056860.1">
    <property type="nucleotide sequence ID" value="NZ_JSYZ01000018.1"/>
</dbReference>
<protein>
    <recommendedName>
        <fullName evidence="3">DUF3077 domain-containing protein</fullName>
    </recommendedName>
</protein>
<evidence type="ECO:0008006" key="3">
    <source>
        <dbReference type="Google" id="ProtNLM"/>
    </source>
</evidence>
<organism evidence="1 2">
    <name type="scientific">Pseudomonas asplenii</name>
    <dbReference type="NCBI Taxonomy" id="53407"/>
    <lineage>
        <taxon>Bacteria</taxon>
        <taxon>Pseudomonadati</taxon>
        <taxon>Pseudomonadota</taxon>
        <taxon>Gammaproteobacteria</taxon>
        <taxon>Pseudomonadales</taxon>
        <taxon>Pseudomonadaceae</taxon>
        <taxon>Pseudomonas</taxon>
    </lineage>
</organism>
<evidence type="ECO:0000313" key="1">
    <source>
        <dbReference type="EMBL" id="KPA88984.1"/>
    </source>
</evidence>
<dbReference type="Proteomes" id="UP000037931">
    <property type="component" value="Unassembled WGS sequence"/>
</dbReference>
<name>A0A0M9GEJ3_9PSED</name>
<keyword evidence="2" id="KW-1185">Reference proteome</keyword>
<accession>A0A0M9GEJ3</accession>
<dbReference type="AlphaFoldDB" id="A0A0M9GEJ3"/>
<dbReference type="OrthoDB" id="7023633at2"/>
<dbReference type="PATRIC" id="fig|50340.44.peg.3423"/>
<dbReference type="Pfam" id="PF19619">
    <property type="entry name" value="DUF6124"/>
    <property type="match status" value="1"/>
</dbReference>
<reference evidence="1 2" key="1">
    <citation type="journal article" date="2015" name="PLoS ONE">
        <title>Rice-Infecting Pseudomonas Genomes Are Highly Accessorized and Harbor Multiple Putative Virulence Mechanisms to Cause Sheath Brown Rot.</title>
        <authorList>
            <person name="Quibod I.L."/>
            <person name="Grande G."/>
            <person name="Oreiro E.G."/>
            <person name="Borja F.N."/>
            <person name="Dossa G.S."/>
            <person name="Mauleon R."/>
            <person name="Cruz C.V."/>
            <person name="Oliva R."/>
        </authorList>
    </citation>
    <scope>NUCLEOTIDE SEQUENCE [LARGE SCALE GENOMIC DNA]</scope>
    <source>
        <strain evidence="1 2">IRRI 6609</strain>
    </source>
</reference>
<evidence type="ECO:0000313" key="2">
    <source>
        <dbReference type="Proteomes" id="UP000037931"/>
    </source>
</evidence>